<accession>A0A2G5TN42</accession>
<evidence type="ECO:0000313" key="2">
    <source>
        <dbReference type="Proteomes" id="UP000230233"/>
    </source>
</evidence>
<comment type="caution">
    <text evidence="1">The sequence shown here is derived from an EMBL/GenBank/DDBJ whole genome shotgun (WGS) entry which is preliminary data.</text>
</comment>
<dbReference type="EMBL" id="PDUG01000005">
    <property type="protein sequence ID" value="PIC28541.1"/>
    <property type="molecule type" value="Genomic_DNA"/>
</dbReference>
<keyword evidence="2" id="KW-1185">Reference proteome</keyword>
<proteinExistence type="predicted"/>
<evidence type="ECO:0000313" key="1">
    <source>
        <dbReference type="EMBL" id="PIC28541.1"/>
    </source>
</evidence>
<name>A0A2G5TN42_9PELO</name>
<dbReference type="AlphaFoldDB" id="A0A2G5TN42"/>
<reference evidence="2" key="1">
    <citation type="submission" date="2017-10" db="EMBL/GenBank/DDBJ databases">
        <title>Rapid genome shrinkage in a self-fertile nematode reveals novel sperm competition proteins.</title>
        <authorList>
            <person name="Yin D."/>
            <person name="Schwarz E.M."/>
            <person name="Thomas C.G."/>
            <person name="Felde R.L."/>
            <person name="Korf I.F."/>
            <person name="Cutter A.D."/>
            <person name="Schartner C.M."/>
            <person name="Ralston E.J."/>
            <person name="Meyer B.J."/>
            <person name="Haag E.S."/>
        </authorList>
    </citation>
    <scope>NUCLEOTIDE SEQUENCE [LARGE SCALE GENOMIC DNA]</scope>
    <source>
        <strain evidence="2">JU1422</strain>
    </source>
</reference>
<organism evidence="1 2">
    <name type="scientific">Caenorhabditis nigoni</name>
    <dbReference type="NCBI Taxonomy" id="1611254"/>
    <lineage>
        <taxon>Eukaryota</taxon>
        <taxon>Metazoa</taxon>
        <taxon>Ecdysozoa</taxon>
        <taxon>Nematoda</taxon>
        <taxon>Chromadorea</taxon>
        <taxon>Rhabditida</taxon>
        <taxon>Rhabditina</taxon>
        <taxon>Rhabditomorpha</taxon>
        <taxon>Rhabditoidea</taxon>
        <taxon>Rhabditidae</taxon>
        <taxon>Peloderinae</taxon>
        <taxon>Caenorhabditis</taxon>
    </lineage>
</organism>
<protein>
    <submittedName>
        <fullName evidence="1">Uncharacterized protein</fullName>
    </submittedName>
</protein>
<gene>
    <name evidence="1" type="primary">Cnig_chr_V.g20415</name>
    <name evidence="1" type="ORF">B9Z55_020415</name>
</gene>
<dbReference type="Proteomes" id="UP000230233">
    <property type="component" value="Chromosome V"/>
</dbReference>
<sequence>MHFPLKTNKNAYCFRVQKRSKKDFWIRSQGTPQFHNYSPIPFNHQSKCRHPKREMSNHPFQLQNKSAGMQPVSCCPY</sequence>